<accession>A0A161PDJ5</accession>
<evidence type="ECO:0000256" key="2">
    <source>
        <dbReference type="ARBA" id="ARBA00023125"/>
    </source>
</evidence>
<dbReference type="Pfam" id="PF00440">
    <property type="entry name" value="TetR_N"/>
    <property type="match status" value="1"/>
</dbReference>
<gene>
    <name evidence="5" type="ORF">AZF04_13150</name>
</gene>
<dbReference type="Gene3D" id="1.10.357.10">
    <property type="entry name" value="Tetracycline Repressor, domain 2"/>
    <property type="match status" value="1"/>
</dbReference>
<dbReference type="PANTHER" id="PTHR43479">
    <property type="entry name" value="ACREF/ENVCD OPERON REPRESSOR-RELATED"/>
    <property type="match status" value="1"/>
</dbReference>
<evidence type="ECO:0000256" key="1">
    <source>
        <dbReference type="ARBA" id="ARBA00022491"/>
    </source>
</evidence>
<sequence length="201" mass="24069">MPKVTFFNLPDDKQDKLIHAAKEEFSRVPLAKASISNIVNAAQIPRGSFYQYFEDKSDAFFYLLNIKIQENRERMVELIQKNEGDIFKTISDLFEYLITEQDQNLHFMKNIFLNMDHRIEHEFERSFHWYDTDKQMNELNQMINKRNLNMENEDEYKYIIKILGSVLIRSVIEKYSLDLSIEKAIKEFSKEMVLLKKGLHK</sequence>
<dbReference type="PROSITE" id="PS50977">
    <property type="entry name" value="HTH_TETR_2"/>
    <property type="match status" value="1"/>
</dbReference>
<evidence type="ECO:0000313" key="5">
    <source>
        <dbReference type="EMBL" id="KYG26028.1"/>
    </source>
</evidence>
<dbReference type="RefSeq" id="WP_061950206.1">
    <property type="nucleotide sequence ID" value="NZ_LTAO01000039.1"/>
</dbReference>
<proteinExistence type="predicted"/>
<evidence type="ECO:0000313" key="6">
    <source>
        <dbReference type="Proteomes" id="UP000075806"/>
    </source>
</evidence>
<name>A0A161PDJ5_9BACI</name>
<organism evidence="5 6">
    <name type="scientific">Alkalihalobacillus trypoxylicola</name>
    <dbReference type="NCBI Taxonomy" id="519424"/>
    <lineage>
        <taxon>Bacteria</taxon>
        <taxon>Bacillati</taxon>
        <taxon>Bacillota</taxon>
        <taxon>Bacilli</taxon>
        <taxon>Bacillales</taxon>
        <taxon>Bacillaceae</taxon>
        <taxon>Alkalihalobacillus</taxon>
    </lineage>
</organism>
<evidence type="ECO:0000259" key="4">
    <source>
        <dbReference type="PROSITE" id="PS50977"/>
    </source>
</evidence>
<feature type="domain" description="HTH tetR-type" evidence="4">
    <location>
        <begin position="11"/>
        <end position="71"/>
    </location>
</feature>
<dbReference type="SUPFAM" id="SSF46689">
    <property type="entry name" value="Homeodomain-like"/>
    <property type="match status" value="1"/>
</dbReference>
<feature type="DNA-binding region" description="H-T-H motif" evidence="3">
    <location>
        <begin position="34"/>
        <end position="53"/>
    </location>
</feature>
<dbReference type="GO" id="GO:0003677">
    <property type="term" value="F:DNA binding"/>
    <property type="evidence" value="ECO:0007669"/>
    <property type="project" value="UniProtKB-UniRule"/>
</dbReference>
<dbReference type="EMBL" id="LTAO01000039">
    <property type="protein sequence ID" value="KYG26028.1"/>
    <property type="molecule type" value="Genomic_DNA"/>
</dbReference>
<dbReference type="OrthoDB" id="9812484at2"/>
<dbReference type="AlphaFoldDB" id="A0A161PDJ5"/>
<keyword evidence="1" id="KW-0678">Repressor</keyword>
<dbReference type="Proteomes" id="UP000075806">
    <property type="component" value="Unassembled WGS sequence"/>
</dbReference>
<dbReference type="Pfam" id="PF17924">
    <property type="entry name" value="TetR_C_19"/>
    <property type="match status" value="1"/>
</dbReference>
<dbReference type="InterPro" id="IPR050624">
    <property type="entry name" value="HTH-type_Tx_Regulator"/>
</dbReference>
<evidence type="ECO:0000256" key="3">
    <source>
        <dbReference type="PROSITE-ProRule" id="PRU00335"/>
    </source>
</evidence>
<dbReference type="PANTHER" id="PTHR43479:SF11">
    <property type="entry name" value="ACREF_ENVCD OPERON REPRESSOR-RELATED"/>
    <property type="match status" value="1"/>
</dbReference>
<protein>
    <submittedName>
        <fullName evidence="5">TetR family transcriptional regulator</fullName>
    </submittedName>
</protein>
<reference evidence="5" key="1">
    <citation type="submission" date="2016-02" db="EMBL/GenBank/DDBJ databases">
        <title>Genome sequence of Bacillus trypoxylicola KCTC 13244(T).</title>
        <authorList>
            <person name="Jeong H."/>
            <person name="Park S.-H."/>
            <person name="Choi S.-K."/>
        </authorList>
    </citation>
    <scope>NUCLEOTIDE SEQUENCE [LARGE SCALE GENOMIC DNA]</scope>
    <source>
        <strain evidence="5">KCTC 13244</strain>
    </source>
</reference>
<dbReference type="InterPro" id="IPR001647">
    <property type="entry name" value="HTH_TetR"/>
</dbReference>
<keyword evidence="6" id="KW-1185">Reference proteome</keyword>
<dbReference type="InterPro" id="IPR009057">
    <property type="entry name" value="Homeodomain-like_sf"/>
</dbReference>
<keyword evidence="2 3" id="KW-0238">DNA-binding</keyword>
<comment type="caution">
    <text evidence="5">The sequence shown here is derived from an EMBL/GenBank/DDBJ whole genome shotgun (WGS) entry which is preliminary data.</text>
</comment>